<protein>
    <submittedName>
        <fullName evidence="4">2-oxoglutarate-dependent dioxygenase tropC</fullName>
    </submittedName>
</protein>
<dbReference type="InterPro" id="IPR026992">
    <property type="entry name" value="DIOX_N"/>
</dbReference>
<dbReference type="Proteomes" id="UP000660729">
    <property type="component" value="Unassembled WGS sequence"/>
</dbReference>
<keyword evidence="5" id="KW-1185">Reference proteome</keyword>
<evidence type="ECO:0000256" key="1">
    <source>
        <dbReference type="ARBA" id="ARBA00008056"/>
    </source>
</evidence>
<dbReference type="GO" id="GO:0044283">
    <property type="term" value="P:small molecule biosynthetic process"/>
    <property type="evidence" value="ECO:0007669"/>
    <property type="project" value="UniProtKB-ARBA"/>
</dbReference>
<organism evidence="4 5">
    <name type="scientific">Pseudocercospora fuligena</name>
    <dbReference type="NCBI Taxonomy" id="685502"/>
    <lineage>
        <taxon>Eukaryota</taxon>
        <taxon>Fungi</taxon>
        <taxon>Dikarya</taxon>
        <taxon>Ascomycota</taxon>
        <taxon>Pezizomycotina</taxon>
        <taxon>Dothideomycetes</taxon>
        <taxon>Dothideomycetidae</taxon>
        <taxon>Mycosphaerellales</taxon>
        <taxon>Mycosphaerellaceae</taxon>
        <taxon>Pseudocercospora</taxon>
    </lineage>
</organism>
<accession>A0A8H6VCP6</accession>
<dbReference type="AlphaFoldDB" id="A0A8H6VCP6"/>
<keyword evidence="4" id="KW-0223">Dioxygenase</keyword>
<evidence type="ECO:0000313" key="4">
    <source>
        <dbReference type="EMBL" id="KAF7187408.1"/>
    </source>
</evidence>
<dbReference type="OrthoDB" id="288590at2759"/>
<name>A0A8H6VCP6_9PEZI</name>
<dbReference type="GO" id="GO:0051213">
    <property type="term" value="F:dioxygenase activity"/>
    <property type="evidence" value="ECO:0007669"/>
    <property type="project" value="UniProtKB-KW"/>
</dbReference>
<dbReference type="PANTHER" id="PTHR47990">
    <property type="entry name" value="2-OXOGLUTARATE (2OG) AND FE(II)-DEPENDENT OXYGENASE SUPERFAMILY PROTEIN-RELATED"/>
    <property type="match status" value="1"/>
</dbReference>
<dbReference type="InterPro" id="IPR005123">
    <property type="entry name" value="Oxoglu/Fe-dep_dioxygenase_dom"/>
</dbReference>
<reference evidence="4" key="1">
    <citation type="submission" date="2020-04" db="EMBL/GenBank/DDBJ databases">
        <title>Draft genome resource of the tomato pathogen Pseudocercospora fuligena.</title>
        <authorList>
            <person name="Zaccaron A."/>
        </authorList>
    </citation>
    <scope>NUCLEOTIDE SEQUENCE</scope>
    <source>
        <strain evidence="4">PF001</strain>
    </source>
</reference>
<keyword evidence="2" id="KW-0560">Oxidoreductase</keyword>
<evidence type="ECO:0000256" key="2">
    <source>
        <dbReference type="RuleBase" id="RU003682"/>
    </source>
</evidence>
<dbReference type="Gene3D" id="2.60.120.330">
    <property type="entry name" value="B-lactam Antibiotic, Isopenicillin N Synthase, Chain"/>
    <property type="match status" value="1"/>
</dbReference>
<feature type="domain" description="Fe2OG dioxygenase" evidence="3">
    <location>
        <begin position="170"/>
        <end position="276"/>
    </location>
</feature>
<dbReference type="SUPFAM" id="SSF51197">
    <property type="entry name" value="Clavaminate synthase-like"/>
    <property type="match status" value="1"/>
</dbReference>
<evidence type="ECO:0000259" key="3">
    <source>
        <dbReference type="PROSITE" id="PS51471"/>
    </source>
</evidence>
<dbReference type="PROSITE" id="PS51471">
    <property type="entry name" value="FE2OG_OXY"/>
    <property type="match status" value="1"/>
</dbReference>
<proteinExistence type="inferred from homology"/>
<dbReference type="GO" id="GO:0046872">
    <property type="term" value="F:metal ion binding"/>
    <property type="evidence" value="ECO:0007669"/>
    <property type="project" value="UniProtKB-KW"/>
</dbReference>
<dbReference type="InterPro" id="IPR050231">
    <property type="entry name" value="Iron_ascorbate_oxido_reductase"/>
</dbReference>
<sequence>MAIGKEIPTIDIAVYLDQASSNEAKAAVVDQVKDACSHYGFLQIKGHGVPLEAQRQMLQCCKTFFDLPLEQKEALSLKNSPSRHGYERLREQVLDKSALPDDKEGFYLGKEEEYEKGFRQGPNQWPDLPLEAFRAPVTSYYNHMLNLARSLLEMLVLGLGHEISVLDTFTQDPVQNLKLLHYPPHTSTNHRQFGAGEHTDFGAITILLQQPGKEGLQVYYSPNDEWLDVPAREDFFIVKMGDLVQKWTHGKYRSTVHRVVNRSGDERYSVPCFYEGNFKATNPFDTADCSTETVEDHVRRKFDSSYGLKS</sequence>
<dbReference type="EMBL" id="JABCIY010000229">
    <property type="protein sequence ID" value="KAF7187408.1"/>
    <property type="molecule type" value="Genomic_DNA"/>
</dbReference>
<gene>
    <name evidence="4" type="ORF">HII31_11297</name>
</gene>
<dbReference type="InterPro" id="IPR027443">
    <property type="entry name" value="IPNS-like_sf"/>
</dbReference>
<comment type="similarity">
    <text evidence="1 2">Belongs to the iron/ascorbate-dependent oxidoreductase family.</text>
</comment>
<dbReference type="InterPro" id="IPR044861">
    <property type="entry name" value="IPNS-like_FE2OG_OXY"/>
</dbReference>
<keyword evidence="2" id="KW-0479">Metal-binding</keyword>
<dbReference type="Pfam" id="PF03171">
    <property type="entry name" value="2OG-FeII_Oxy"/>
    <property type="match status" value="1"/>
</dbReference>
<evidence type="ECO:0000313" key="5">
    <source>
        <dbReference type="Proteomes" id="UP000660729"/>
    </source>
</evidence>
<comment type="caution">
    <text evidence="4">The sequence shown here is derived from an EMBL/GenBank/DDBJ whole genome shotgun (WGS) entry which is preliminary data.</text>
</comment>
<keyword evidence="2" id="KW-0408">Iron</keyword>
<dbReference type="Pfam" id="PF14226">
    <property type="entry name" value="DIOX_N"/>
    <property type="match status" value="1"/>
</dbReference>